<evidence type="ECO:0000256" key="7">
    <source>
        <dbReference type="ARBA" id="ARBA00023141"/>
    </source>
</evidence>
<evidence type="ECO:0000256" key="4">
    <source>
        <dbReference type="ARBA" id="ARBA00022272"/>
    </source>
</evidence>
<keyword evidence="7 9" id="KW-0057">Aromatic amino acid biosynthesis</keyword>
<comment type="pathway">
    <text evidence="2 9">Amino-acid biosynthesis; L-tryptophan biosynthesis; L-tryptophan from chorismate: step 3/5.</text>
</comment>
<dbReference type="InterPro" id="IPR011060">
    <property type="entry name" value="RibuloseP-bd_barrel"/>
</dbReference>
<evidence type="ECO:0000313" key="11">
    <source>
        <dbReference type="EMBL" id="MFD2265552.1"/>
    </source>
</evidence>
<evidence type="ECO:0000256" key="2">
    <source>
        <dbReference type="ARBA" id="ARBA00004664"/>
    </source>
</evidence>
<feature type="domain" description="N-(5'phosphoribosyl) anthranilate isomerase (PRAI)" evidence="10">
    <location>
        <begin position="5"/>
        <end position="197"/>
    </location>
</feature>
<evidence type="ECO:0000256" key="8">
    <source>
        <dbReference type="ARBA" id="ARBA00023235"/>
    </source>
</evidence>
<dbReference type="Pfam" id="PF00697">
    <property type="entry name" value="PRAI"/>
    <property type="match status" value="1"/>
</dbReference>
<keyword evidence="8 9" id="KW-0413">Isomerase</keyword>
<dbReference type="PANTHER" id="PTHR42894">
    <property type="entry name" value="N-(5'-PHOSPHORIBOSYL)ANTHRANILATE ISOMERASE"/>
    <property type="match status" value="1"/>
</dbReference>
<dbReference type="HAMAP" id="MF_00135">
    <property type="entry name" value="PRAI"/>
    <property type="match status" value="1"/>
</dbReference>
<keyword evidence="6 9" id="KW-0822">Tryptophan biosynthesis</keyword>
<dbReference type="EC" id="5.3.1.24" evidence="3 9"/>
<protein>
    <recommendedName>
        <fullName evidence="4 9">N-(5'-phosphoribosyl)anthranilate isomerase</fullName>
        <shortName evidence="9">PRAI</shortName>
        <ecNumber evidence="3 9">5.3.1.24</ecNumber>
    </recommendedName>
</protein>
<proteinExistence type="inferred from homology"/>
<dbReference type="Gene3D" id="3.20.20.70">
    <property type="entry name" value="Aldolase class I"/>
    <property type="match status" value="1"/>
</dbReference>
<evidence type="ECO:0000313" key="12">
    <source>
        <dbReference type="Proteomes" id="UP001597295"/>
    </source>
</evidence>
<dbReference type="InterPro" id="IPR013785">
    <property type="entry name" value="Aldolase_TIM"/>
</dbReference>
<keyword evidence="5 9" id="KW-0028">Amino-acid biosynthesis</keyword>
<evidence type="ECO:0000259" key="10">
    <source>
        <dbReference type="Pfam" id="PF00697"/>
    </source>
</evidence>
<reference evidence="12" key="1">
    <citation type="journal article" date="2019" name="Int. J. Syst. Evol. Microbiol.">
        <title>The Global Catalogue of Microorganisms (GCM) 10K type strain sequencing project: providing services to taxonomists for standard genome sequencing and annotation.</title>
        <authorList>
            <consortium name="The Broad Institute Genomics Platform"/>
            <consortium name="The Broad Institute Genome Sequencing Center for Infectious Disease"/>
            <person name="Wu L."/>
            <person name="Ma J."/>
        </authorList>
    </citation>
    <scope>NUCLEOTIDE SEQUENCE [LARGE SCALE GENOMIC DNA]</scope>
    <source>
        <strain evidence="12">CGMCC 1.19062</strain>
    </source>
</reference>
<dbReference type="InterPro" id="IPR001240">
    <property type="entry name" value="PRAI_dom"/>
</dbReference>
<gene>
    <name evidence="9" type="primary">trpF</name>
    <name evidence="11" type="ORF">ACFSM5_21800</name>
</gene>
<evidence type="ECO:0000256" key="9">
    <source>
        <dbReference type="HAMAP-Rule" id="MF_00135"/>
    </source>
</evidence>
<dbReference type="Proteomes" id="UP001597295">
    <property type="component" value="Unassembled WGS sequence"/>
</dbReference>
<organism evidence="11 12">
    <name type="scientific">Lacibacterium aquatile</name>
    <dbReference type="NCBI Taxonomy" id="1168082"/>
    <lineage>
        <taxon>Bacteria</taxon>
        <taxon>Pseudomonadati</taxon>
        <taxon>Pseudomonadota</taxon>
        <taxon>Alphaproteobacteria</taxon>
        <taxon>Rhodospirillales</taxon>
        <taxon>Rhodospirillaceae</taxon>
    </lineage>
</organism>
<accession>A0ABW5DXA7</accession>
<name>A0ABW5DXA7_9PROT</name>
<evidence type="ECO:0000256" key="6">
    <source>
        <dbReference type="ARBA" id="ARBA00022822"/>
    </source>
</evidence>
<sequence>MPVRVKICGLTRLGDALEAAGFGADALGFIVWPDSKRAMTAEGVRAIRLELPPLIQTVAVTVNMPARDLVALWQATGVGAVQLHGDEKPDDYRGLPMPVIKAFREPPPLAELEDWQAAAFMADGAAAGHYGGSGHLADTETIDALSATGRLILAGGLTVENVADRVRAVKPYGVDVASGTEAKHGIKDPAKVKAFIEAAKGALM</sequence>
<dbReference type="InterPro" id="IPR044643">
    <property type="entry name" value="TrpF_fam"/>
</dbReference>
<evidence type="ECO:0000256" key="3">
    <source>
        <dbReference type="ARBA" id="ARBA00012572"/>
    </source>
</evidence>
<dbReference type="PANTHER" id="PTHR42894:SF1">
    <property type="entry name" value="N-(5'-PHOSPHORIBOSYL)ANTHRANILATE ISOMERASE"/>
    <property type="match status" value="1"/>
</dbReference>
<comment type="catalytic activity">
    <reaction evidence="1 9">
        <text>N-(5-phospho-beta-D-ribosyl)anthranilate = 1-(2-carboxyphenylamino)-1-deoxy-D-ribulose 5-phosphate</text>
        <dbReference type="Rhea" id="RHEA:21540"/>
        <dbReference type="ChEBI" id="CHEBI:18277"/>
        <dbReference type="ChEBI" id="CHEBI:58613"/>
        <dbReference type="EC" id="5.3.1.24"/>
    </reaction>
</comment>
<dbReference type="RefSeq" id="WP_379879009.1">
    <property type="nucleotide sequence ID" value="NZ_JBHUIP010000016.1"/>
</dbReference>
<comment type="similarity">
    <text evidence="9">Belongs to the TrpF family.</text>
</comment>
<comment type="caution">
    <text evidence="11">The sequence shown here is derived from an EMBL/GenBank/DDBJ whole genome shotgun (WGS) entry which is preliminary data.</text>
</comment>
<keyword evidence="12" id="KW-1185">Reference proteome</keyword>
<evidence type="ECO:0000256" key="1">
    <source>
        <dbReference type="ARBA" id="ARBA00001164"/>
    </source>
</evidence>
<dbReference type="SUPFAM" id="SSF51366">
    <property type="entry name" value="Ribulose-phoshate binding barrel"/>
    <property type="match status" value="1"/>
</dbReference>
<evidence type="ECO:0000256" key="5">
    <source>
        <dbReference type="ARBA" id="ARBA00022605"/>
    </source>
</evidence>
<dbReference type="CDD" id="cd00405">
    <property type="entry name" value="PRAI"/>
    <property type="match status" value="1"/>
</dbReference>
<dbReference type="EMBL" id="JBHUIP010000016">
    <property type="protein sequence ID" value="MFD2265552.1"/>
    <property type="molecule type" value="Genomic_DNA"/>
</dbReference>